<gene>
    <name evidence="3" type="ORF">PT974_05256</name>
</gene>
<feature type="region of interest" description="Disordered" evidence="1">
    <location>
        <begin position="336"/>
        <end position="359"/>
    </location>
</feature>
<organism evidence="3 4">
    <name type="scientific">Cladobotryum mycophilum</name>
    <dbReference type="NCBI Taxonomy" id="491253"/>
    <lineage>
        <taxon>Eukaryota</taxon>
        <taxon>Fungi</taxon>
        <taxon>Dikarya</taxon>
        <taxon>Ascomycota</taxon>
        <taxon>Pezizomycotina</taxon>
        <taxon>Sordariomycetes</taxon>
        <taxon>Hypocreomycetidae</taxon>
        <taxon>Hypocreales</taxon>
        <taxon>Hypocreaceae</taxon>
        <taxon>Cladobotryum</taxon>
    </lineage>
</organism>
<dbReference type="PANTHER" id="PTHR34414">
    <property type="entry name" value="HET DOMAIN-CONTAINING PROTEIN-RELATED"/>
    <property type="match status" value="1"/>
</dbReference>
<feature type="transmembrane region" description="Helical" evidence="2">
    <location>
        <begin position="289"/>
        <end position="314"/>
    </location>
</feature>
<keyword evidence="4" id="KW-1185">Reference proteome</keyword>
<keyword evidence="2" id="KW-1133">Transmembrane helix</keyword>
<protein>
    <recommendedName>
        <fullName evidence="5">Subtilisin-like serine protease</fullName>
    </recommendedName>
</protein>
<dbReference type="Proteomes" id="UP001338125">
    <property type="component" value="Unassembled WGS sequence"/>
</dbReference>
<keyword evidence="2" id="KW-0472">Membrane</keyword>
<dbReference type="InterPro" id="IPR046536">
    <property type="entry name" value="DUF6601"/>
</dbReference>
<feature type="compositionally biased region" description="Polar residues" evidence="1">
    <location>
        <begin position="343"/>
        <end position="352"/>
    </location>
</feature>
<evidence type="ECO:0000313" key="4">
    <source>
        <dbReference type="Proteomes" id="UP001338125"/>
    </source>
</evidence>
<evidence type="ECO:0000256" key="1">
    <source>
        <dbReference type="SAM" id="MobiDB-lite"/>
    </source>
</evidence>
<name>A0ABR0SI73_9HYPO</name>
<dbReference type="EMBL" id="JAVFKD010000012">
    <property type="protein sequence ID" value="KAK5991869.1"/>
    <property type="molecule type" value="Genomic_DNA"/>
</dbReference>
<feature type="transmembrane region" description="Helical" evidence="2">
    <location>
        <begin position="248"/>
        <end position="269"/>
    </location>
</feature>
<reference evidence="3 4" key="1">
    <citation type="submission" date="2024-01" db="EMBL/GenBank/DDBJ databases">
        <title>Complete genome of Cladobotryum mycophilum ATHUM6906.</title>
        <authorList>
            <person name="Christinaki A.C."/>
            <person name="Myridakis A.I."/>
            <person name="Kouvelis V.N."/>
        </authorList>
    </citation>
    <scope>NUCLEOTIDE SEQUENCE [LARGE SCALE GENOMIC DNA]</scope>
    <source>
        <strain evidence="3 4">ATHUM6906</strain>
    </source>
</reference>
<evidence type="ECO:0000313" key="3">
    <source>
        <dbReference type="EMBL" id="KAK5991869.1"/>
    </source>
</evidence>
<dbReference type="Pfam" id="PF20246">
    <property type="entry name" value="DUF6601"/>
    <property type="match status" value="1"/>
</dbReference>
<dbReference type="PANTHER" id="PTHR34414:SF1">
    <property type="entry name" value="SUBTILISIN-LIKE SERINE PROTEASE"/>
    <property type="match status" value="1"/>
</dbReference>
<evidence type="ECO:0008006" key="5">
    <source>
        <dbReference type="Google" id="ProtNLM"/>
    </source>
</evidence>
<sequence>MTTRLRKPFAPFSIQIPYRSDAPAIDQDANGQATGFVHLLPATNRTKSDNIVAPTPDLEFLKQELLVTDINNVQHWLWACGRPMPPRPLHYQRLLSREIVITESPQLHLVWGDKRIFIKPLPSYLVDKAFWETHILHHDDNPDYIKIDECARGFLFSYCALIAYESDYRIAKEKGLLPEFVDWWTWKQLSSEILKNHCYDSVNQRYWYGELRLSRLNKVYRMRRGHFFRGYSRVTGHAIYGDLMRDNFTALASVLGYVVIVLTAMQVGLATTDLMDNKAFQSVSYGFTVFAILAPLIATVAIVAFVSIWAVFNYKATVKYEGRRFTDMGVEASWRVQPPPSGSAVQNGNGQWIESGDDK</sequence>
<comment type="caution">
    <text evidence="3">The sequence shown here is derived from an EMBL/GenBank/DDBJ whole genome shotgun (WGS) entry which is preliminary data.</text>
</comment>
<proteinExistence type="predicted"/>
<keyword evidence="2" id="KW-0812">Transmembrane</keyword>
<evidence type="ECO:0000256" key="2">
    <source>
        <dbReference type="SAM" id="Phobius"/>
    </source>
</evidence>
<accession>A0ABR0SI73</accession>